<feature type="region of interest" description="Disordered" evidence="1">
    <location>
        <begin position="28"/>
        <end position="59"/>
    </location>
</feature>
<dbReference type="EMBL" id="CP089984">
    <property type="protein sequence ID" value="WXB14378.1"/>
    <property type="molecule type" value="Genomic_DNA"/>
</dbReference>
<evidence type="ECO:0000256" key="2">
    <source>
        <dbReference type="SAM" id="SignalP"/>
    </source>
</evidence>
<accession>A0ABZ2LTY7</accession>
<gene>
    <name evidence="3" type="ORF">LZC94_41950</name>
</gene>
<dbReference type="SUPFAM" id="SSF69304">
    <property type="entry name" value="Tricorn protease N-terminal domain"/>
    <property type="match status" value="1"/>
</dbReference>
<name>A0ABZ2LTY7_9BACT</name>
<reference evidence="3 4" key="1">
    <citation type="submission" date="2021-12" db="EMBL/GenBank/DDBJ databases">
        <title>Discovery of the Pendulisporaceae a myxobacterial family with distinct sporulation behavior and unique specialized metabolism.</title>
        <authorList>
            <person name="Garcia R."/>
            <person name="Popoff A."/>
            <person name="Bader C.D."/>
            <person name="Loehr J."/>
            <person name="Walesch S."/>
            <person name="Walt C."/>
            <person name="Boldt J."/>
            <person name="Bunk B."/>
            <person name="Haeckl F.J.F.P.J."/>
            <person name="Gunesch A.P."/>
            <person name="Birkelbach J."/>
            <person name="Nuebel U."/>
            <person name="Pietschmann T."/>
            <person name="Bach T."/>
            <person name="Mueller R."/>
        </authorList>
    </citation>
    <scope>NUCLEOTIDE SEQUENCE [LARGE SCALE GENOMIC DNA]</scope>
    <source>
        <strain evidence="3 4">MSr11954</strain>
    </source>
</reference>
<proteinExistence type="predicted"/>
<protein>
    <submittedName>
        <fullName evidence="3">Uncharacterized protein</fullName>
    </submittedName>
</protein>
<dbReference type="Gene3D" id="2.120.10.30">
    <property type="entry name" value="TolB, C-terminal domain"/>
    <property type="match status" value="1"/>
</dbReference>
<feature type="chain" id="PRO_5047157178" evidence="2">
    <location>
        <begin position="26"/>
        <end position="322"/>
    </location>
</feature>
<dbReference type="Proteomes" id="UP001370348">
    <property type="component" value="Chromosome"/>
</dbReference>
<evidence type="ECO:0000313" key="3">
    <source>
        <dbReference type="EMBL" id="WXB14378.1"/>
    </source>
</evidence>
<dbReference type="InterPro" id="IPR011659">
    <property type="entry name" value="WD40"/>
</dbReference>
<feature type="compositionally biased region" description="Low complexity" evidence="1">
    <location>
        <begin position="28"/>
        <end position="37"/>
    </location>
</feature>
<dbReference type="InterPro" id="IPR011042">
    <property type="entry name" value="6-blade_b-propeller_TolB-like"/>
</dbReference>
<evidence type="ECO:0000313" key="4">
    <source>
        <dbReference type="Proteomes" id="UP001370348"/>
    </source>
</evidence>
<keyword evidence="2" id="KW-0732">Signal</keyword>
<dbReference type="Pfam" id="PF07676">
    <property type="entry name" value="PD40"/>
    <property type="match status" value="2"/>
</dbReference>
<dbReference type="RefSeq" id="WP_394823998.1">
    <property type="nucleotide sequence ID" value="NZ_CP089984.1"/>
</dbReference>
<feature type="compositionally biased region" description="Low complexity" evidence="1">
    <location>
        <begin position="44"/>
        <end position="54"/>
    </location>
</feature>
<sequence length="322" mass="33858">MRTKPRPASLAAASASLLAALAVLAYPGCSSGSSPASPDDDAAADAPILIQPPDGSVQCSPSKAFGTPTLVPGFEARDASSARLTANELVLYFDDGAHLQFATRTSRTSAFGASNPVPGVSSPKADLSPWVSADDKTLLFASTRDVDGGSPGTSRLYRARRDSASLAFGSVEEIPGLPTGESFEPYLRDGVELWFTQDKGTGFGRDLLRAPITGGTFGALTDTSELSDPAPDRNPVISADGRTIYFQSTRTPSQKSDIWMATRSDTSKKFASLTNAASLNSASEDAPTWISPDNCRLYLSSDRPLEDGGSPKLRLYVAERAP</sequence>
<feature type="signal peptide" evidence="2">
    <location>
        <begin position="1"/>
        <end position="25"/>
    </location>
</feature>
<organism evidence="3 4">
    <name type="scientific">Pendulispora albinea</name>
    <dbReference type="NCBI Taxonomy" id="2741071"/>
    <lineage>
        <taxon>Bacteria</taxon>
        <taxon>Pseudomonadati</taxon>
        <taxon>Myxococcota</taxon>
        <taxon>Myxococcia</taxon>
        <taxon>Myxococcales</taxon>
        <taxon>Sorangiineae</taxon>
        <taxon>Pendulisporaceae</taxon>
        <taxon>Pendulispora</taxon>
    </lineage>
</organism>
<evidence type="ECO:0000256" key="1">
    <source>
        <dbReference type="SAM" id="MobiDB-lite"/>
    </source>
</evidence>
<keyword evidence="4" id="KW-1185">Reference proteome</keyword>